<keyword evidence="6 7" id="KW-0449">Lipoprotein</keyword>
<dbReference type="Pfam" id="PF13627">
    <property type="entry name" value="LptM_cons"/>
    <property type="match status" value="1"/>
</dbReference>
<comment type="subcellular location">
    <subcellularLocation>
        <location evidence="1">Cell outer membrane</location>
        <topology evidence="1">Lipid-anchor</topology>
    </subcellularLocation>
</comment>
<evidence type="ECO:0000313" key="7">
    <source>
        <dbReference type="EMBL" id="MBC5852416.1"/>
    </source>
</evidence>
<dbReference type="NCBIfam" id="NF047847">
    <property type="entry name" value="SS_mature_LptM"/>
    <property type="match status" value="1"/>
</dbReference>
<evidence type="ECO:0000313" key="8">
    <source>
        <dbReference type="Proteomes" id="UP000615796"/>
    </source>
</evidence>
<proteinExistence type="predicted"/>
<evidence type="ECO:0000256" key="3">
    <source>
        <dbReference type="ARBA" id="ARBA00023136"/>
    </source>
</evidence>
<keyword evidence="3" id="KW-0472">Membrane</keyword>
<accession>A0A9X0RCG0</accession>
<dbReference type="GO" id="GO:0009279">
    <property type="term" value="C:cell outer membrane"/>
    <property type="evidence" value="ECO:0007669"/>
    <property type="project" value="UniProtKB-SubCell"/>
</dbReference>
<dbReference type="RefSeq" id="WP_083797725.1">
    <property type="nucleotide sequence ID" value="NZ_JACNMH010000016.1"/>
</dbReference>
<reference evidence="7" key="1">
    <citation type="submission" date="2020-08" db="EMBL/GenBank/DDBJ databases">
        <title>Genome Sequencing and Pan-Genome Analysis of Migratory bird Vibrio Strains, Inner Mongolia.</title>
        <authorList>
            <person name="Zheng L."/>
        </authorList>
    </citation>
    <scope>NUCLEOTIDE SEQUENCE</scope>
    <source>
        <strain evidence="7">M13F</strain>
    </source>
</reference>
<evidence type="ECO:0000256" key="6">
    <source>
        <dbReference type="ARBA" id="ARBA00023288"/>
    </source>
</evidence>
<sequence length="70" mass="7482">MKFSVVHPVYAIAFPDCGAIIESIESIITICTMKKTITALFLLSALALAGCGQTGPLYPPDRAQPSEQNQ</sequence>
<dbReference type="AlphaFoldDB" id="A0A9X0RCG0"/>
<keyword evidence="2" id="KW-0732">Signal</keyword>
<evidence type="ECO:0000256" key="2">
    <source>
        <dbReference type="ARBA" id="ARBA00022729"/>
    </source>
</evidence>
<keyword evidence="5" id="KW-0998">Cell outer membrane</keyword>
<keyword evidence="4" id="KW-0564">Palmitate</keyword>
<comment type="caution">
    <text evidence="7">The sequence shown here is derived from an EMBL/GenBank/DDBJ whole genome shotgun (WGS) entry which is preliminary data.</text>
</comment>
<dbReference type="Proteomes" id="UP000615796">
    <property type="component" value="Unassembled WGS sequence"/>
</dbReference>
<evidence type="ECO:0000256" key="1">
    <source>
        <dbReference type="ARBA" id="ARBA00004459"/>
    </source>
</evidence>
<organism evidence="7 8">
    <name type="scientific">Vibrio metschnikovii</name>
    <dbReference type="NCBI Taxonomy" id="28172"/>
    <lineage>
        <taxon>Bacteria</taxon>
        <taxon>Pseudomonadati</taxon>
        <taxon>Pseudomonadota</taxon>
        <taxon>Gammaproteobacteria</taxon>
        <taxon>Vibrionales</taxon>
        <taxon>Vibrionaceae</taxon>
        <taxon>Vibrio</taxon>
    </lineage>
</organism>
<dbReference type="EMBL" id="JACRUP010000013">
    <property type="protein sequence ID" value="MBC5852416.1"/>
    <property type="molecule type" value="Genomic_DNA"/>
</dbReference>
<evidence type="ECO:0000256" key="4">
    <source>
        <dbReference type="ARBA" id="ARBA00023139"/>
    </source>
</evidence>
<keyword evidence="8" id="KW-1185">Reference proteome</keyword>
<protein>
    <submittedName>
        <fullName evidence="7">Lipoprotein</fullName>
    </submittedName>
</protein>
<name>A0A9X0RCG0_VIBME</name>
<gene>
    <name evidence="7" type="ORF">H8Q88_16045</name>
</gene>
<dbReference type="InterPro" id="IPR032831">
    <property type="entry name" value="LptM_cons"/>
</dbReference>
<evidence type="ECO:0000256" key="5">
    <source>
        <dbReference type="ARBA" id="ARBA00023237"/>
    </source>
</evidence>